<dbReference type="GO" id="GO:0005886">
    <property type="term" value="C:plasma membrane"/>
    <property type="evidence" value="ECO:0007669"/>
    <property type="project" value="UniProtKB-SubCell"/>
</dbReference>
<proteinExistence type="inferred from homology"/>
<organism evidence="11 12">
    <name type="scientific">Microctonus aethiopoides</name>
    <dbReference type="NCBI Taxonomy" id="144406"/>
    <lineage>
        <taxon>Eukaryota</taxon>
        <taxon>Metazoa</taxon>
        <taxon>Ecdysozoa</taxon>
        <taxon>Arthropoda</taxon>
        <taxon>Hexapoda</taxon>
        <taxon>Insecta</taxon>
        <taxon>Pterygota</taxon>
        <taxon>Neoptera</taxon>
        <taxon>Endopterygota</taxon>
        <taxon>Hymenoptera</taxon>
        <taxon>Apocrita</taxon>
        <taxon>Ichneumonoidea</taxon>
        <taxon>Braconidae</taxon>
        <taxon>Euphorinae</taxon>
        <taxon>Microctonus</taxon>
    </lineage>
</organism>
<feature type="transmembrane region" description="Helical" evidence="10">
    <location>
        <begin position="80"/>
        <end position="102"/>
    </location>
</feature>
<dbReference type="Proteomes" id="UP001168990">
    <property type="component" value="Unassembled WGS sequence"/>
</dbReference>
<reference evidence="11" key="1">
    <citation type="journal article" date="2023" name="bioRxiv">
        <title>Scaffold-level genome assemblies of two parasitoid biocontrol wasps reveal the parthenogenesis mechanism and an associated novel virus.</title>
        <authorList>
            <person name="Inwood S."/>
            <person name="Skelly J."/>
            <person name="Guhlin J."/>
            <person name="Harrop T."/>
            <person name="Goldson S."/>
            <person name="Dearden P."/>
        </authorList>
    </citation>
    <scope>NUCLEOTIDE SEQUENCE</scope>
    <source>
        <strain evidence="11">Irish</strain>
        <tissue evidence="11">Whole body</tissue>
    </source>
</reference>
<comment type="caution">
    <text evidence="11">The sequence shown here is derived from an EMBL/GenBank/DDBJ whole genome shotgun (WGS) entry which is preliminary data.</text>
</comment>
<evidence type="ECO:0000256" key="8">
    <source>
        <dbReference type="ARBA" id="ARBA00023170"/>
    </source>
</evidence>
<keyword evidence="4 10" id="KW-0812">Transmembrane</keyword>
<keyword evidence="12" id="KW-1185">Reference proteome</keyword>
<feature type="transmembrane region" description="Helical" evidence="10">
    <location>
        <begin position="250"/>
        <end position="275"/>
    </location>
</feature>
<protein>
    <recommendedName>
        <fullName evidence="10">Odorant receptor</fullName>
    </recommendedName>
</protein>
<evidence type="ECO:0000256" key="10">
    <source>
        <dbReference type="RuleBase" id="RU351113"/>
    </source>
</evidence>
<dbReference type="EMBL" id="JAQQBS010001424">
    <property type="protein sequence ID" value="KAK0159371.1"/>
    <property type="molecule type" value="Genomic_DNA"/>
</dbReference>
<keyword evidence="9 10" id="KW-0807">Transducer</keyword>
<feature type="transmembrane region" description="Helical" evidence="10">
    <location>
        <begin position="48"/>
        <end position="74"/>
    </location>
</feature>
<gene>
    <name evidence="11" type="ORF">PV328_010256</name>
</gene>
<comment type="similarity">
    <text evidence="10">Belongs to the insect chemoreceptor superfamily. Heteromeric odorant receptor channel (TC 1.A.69) family.</text>
</comment>
<keyword evidence="6 10" id="KW-1133">Transmembrane helix</keyword>
<feature type="transmembrane region" description="Helical" evidence="10">
    <location>
        <begin position="281"/>
        <end position="300"/>
    </location>
</feature>
<accession>A0AA39C7J0</accession>
<reference evidence="11" key="2">
    <citation type="submission" date="2023-03" db="EMBL/GenBank/DDBJ databases">
        <authorList>
            <person name="Inwood S.N."/>
            <person name="Skelly J.G."/>
            <person name="Guhlin J."/>
            <person name="Harrop T.W.R."/>
            <person name="Goldson S.G."/>
            <person name="Dearden P.K."/>
        </authorList>
    </citation>
    <scope>NUCLEOTIDE SEQUENCE</scope>
    <source>
        <strain evidence="11">Irish</strain>
        <tissue evidence="11">Whole body</tissue>
    </source>
</reference>
<dbReference type="PANTHER" id="PTHR21137:SF35">
    <property type="entry name" value="ODORANT RECEPTOR 19A-RELATED"/>
    <property type="match status" value="1"/>
</dbReference>
<name>A0AA39C7J0_9HYME</name>
<dbReference type="InterPro" id="IPR004117">
    <property type="entry name" value="7tm6_olfct_rcpt"/>
</dbReference>
<evidence type="ECO:0000256" key="9">
    <source>
        <dbReference type="ARBA" id="ARBA00023224"/>
    </source>
</evidence>
<keyword evidence="2" id="KW-1003">Cell membrane</keyword>
<evidence type="ECO:0000313" key="11">
    <source>
        <dbReference type="EMBL" id="KAK0159371.1"/>
    </source>
</evidence>
<keyword evidence="7 10" id="KW-0472">Membrane</keyword>
<keyword evidence="5 10" id="KW-0552">Olfaction</keyword>
<dbReference type="PANTHER" id="PTHR21137">
    <property type="entry name" value="ODORANT RECEPTOR"/>
    <property type="match status" value="1"/>
</dbReference>
<dbReference type="Pfam" id="PF02949">
    <property type="entry name" value="7tm_6"/>
    <property type="match status" value="1"/>
</dbReference>
<comment type="subcellular location">
    <subcellularLocation>
        <location evidence="1 10">Cell membrane</location>
        <topology evidence="1 10">Multi-pass membrane protein</topology>
    </subcellularLocation>
</comment>
<evidence type="ECO:0000256" key="7">
    <source>
        <dbReference type="ARBA" id="ARBA00023136"/>
    </source>
</evidence>
<evidence type="ECO:0000256" key="2">
    <source>
        <dbReference type="ARBA" id="ARBA00022475"/>
    </source>
</evidence>
<evidence type="ECO:0000256" key="1">
    <source>
        <dbReference type="ARBA" id="ARBA00004651"/>
    </source>
</evidence>
<dbReference type="AlphaFoldDB" id="A0AA39C7J0"/>
<comment type="caution">
    <text evidence="10">Lacks conserved residue(s) required for the propagation of feature annotation.</text>
</comment>
<evidence type="ECO:0000256" key="4">
    <source>
        <dbReference type="ARBA" id="ARBA00022692"/>
    </source>
</evidence>
<evidence type="ECO:0000256" key="6">
    <source>
        <dbReference type="ARBA" id="ARBA00022989"/>
    </source>
</evidence>
<dbReference type="GO" id="GO:0004984">
    <property type="term" value="F:olfactory receptor activity"/>
    <property type="evidence" value="ECO:0007669"/>
    <property type="project" value="InterPro"/>
</dbReference>
<evidence type="ECO:0000313" key="12">
    <source>
        <dbReference type="Proteomes" id="UP001168990"/>
    </source>
</evidence>
<evidence type="ECO:0000256" key="3">
    <source>
        <dbReference type="ARBA" id="ARBA00022606"/>
    </source>
</evidence>
<evidence type="ECO:0000256" key="5">
    <source>
        <dbReference type="ARBA" id="ARBA00022725"/>
    </source>
</evidence>
<sequence length="476" mass="55270">MRNNSSKTTIPSFQYFFRVDVSILQWMGLSSFDSVFSSDEFKSSSWAVCYFIIGVSMIWSIIICQIRTICYVGVDLNFTIEIISSLCTILSCAIRVRSAIFLRIQMKKMFLSYLSHRNTNDSFDYYHTTVHQAVYPFAIETFKRFCTVVTYQQITASILCVYWVSSDTLFAQIVTHISIQFSVLANRLENIIANDDNFKNDDVIRQQLENIAKQHCQLFQVDVLLLQWMGLSSFDSVFSSDKFKSSSWTACYFIVGVSMILSIVICQMCTIYYVVGDDLNYAIEIFSGLCTTLICIIKGIRWCTHRHHLYYILRQLSIEWETTREQNWLTMKNLKAAENSKNITSIYIISDCIALNSYILRPYMMFLSYLPHRNTNDSFDYYHTTVYPAVYPFAIETLGRFCVVVTYQQITACIVFIYLVSSDTLFAQIMTHISIHFLVLANRLENIVADGDNFKNDDVIRQQLKNIAKQHLQLFQ</sequence>
<dbReference type="GO" id="GO:0007165">
    <property type="term" value="P:signal transduction"/>
    <property type="evidence" value="ECO:0007669"/>
    <property type="project" value="UniProtKB-KW"/>
</dbReference>
<keyword evidence="3 10" id="KW-0716">Sensory transduction</keyword>
<keyword evidence="8 10" id="KW-0675">Receptor</keyword>
<dbReference type="GO" id="GO:0005549">
    <property type="term" value="F:odorant binding"/>
    <property type="evidence" value="ECO:0007669"/>
    <property type="project" value="InterPro"/>
</dbReference>